<dbReference type="STRING" id="617002.SAMN05660653_02027"/>
<accession>A0A1G6DBI5</accession>
<dbReference type="Proteomes" id="UP000198771">
    <property type="component" value="Unassembled WGS sequence"/>
</dbReference>
<dbReference type="RefSeq" id="WP_208596618.1">
    <property type="nucleotide sequence ID" value="NZ_FMXO01000011.1"/>
</dbReference>
<proteinExistence type="predicted"/>
<dbReference type="AlphaFoldDB" id="A0A1G6DBI5"/>
<organism evidence="1 2">
    <name type="scientific">Desulfonatronum thiosulfatophilum</name>
    <dbReference type="NCBI Taxonomy" id="617002"/>
    <lineage>
        <taxon>Bacteria</taxon>
        <taxon>Pseudomonadati</taxon>
        <taxon>Thermodesulfobacteriota</taxon>
        <taxon>Desulfovibrionia</taxon>
        <taxon>Desulfovibrionales</taxon>
        <taxon>Desulfonatronaceae</taxon>
        <taxon>Desulfonatronum</taxon>
    </lineage>
</organism>
<keyword evidence="2" id="KW-1185">Reference proteome</keyword>
<dbReference type="EMBL" id="FMXO01000011">
    <property type="protein sequence ID" value="SDB42460.1"/>
    <property type="molecule type" value="Genomic_DNA"/>
</dbReference>
<reference evidence="1 2" key="1">
    <citation type="submission" date="2016-10" db="EMBL/GenBank/DDBJ databases">
        <authorList>
            <person name="de Groot N.N."/>
        </authorList>
    </citation>
    <scope>NUCLEOTIDE SEQUENCE [LARGE SCALE GENOMIC DNA]</scope>
    <source>
        <strain evidence="1 2">ASO4-2</strain>
    </source>
</reference>
<gene>
    <name evidence="1" type="ORF">SAMN05660653_02027</name>
</gene>
<sequence>MPPVHKHLEISARRTGNPYKEVHEWIDHPDFKDERHDITRVLEFAKVFTEKFGEEAAQEYVQHLADDLQGKFGHLVEDVQAMIDKNLMYFGAKKTGAD</sequence>
<evidence type="ECO:0000313" key="1">
    <source>
        <dbReference type="EMBL" id="SDB42460.1"/>
    </source>
</evidence>
<name>A0A1G6DBI5_9BACT</name>
<evidence type="ECO:0000313" key="2">
    <source>
        <dbReference type="Proteomes" id="UP000198771"/>
    </source>
</evidence>
<protein>
    <submittedName>
        <fullName evidence="1">Uncharacterized protein</fullName>
    </submittedName>
</protein>